<feature type="transmembrane region" description="Helical" evidence="1">
    <location>
        <begin position="47"/>
        <end position="66"/>
    </location>
</feature>
<sequence length="113" mass="12208">MYGRRVTFYPDGEVRIPHEKSPVPPAAAPDDPGAAARRFSRLMFRTALINGVILVAAVLLAYVFPVSDDENVALGIVIVAAVVCAAHMSWVVLGETRRRARAFQATKTGLYPG</sequence>
<dbReference type="EMBL" id="CP045529">
    <property type="protein sequence ID" value="QFU96570.1"/>
    <property type="molecule type" value="Genomic_DNA"/>
</dbReference>
<evidence type="ECO:0000256" key="1">
    <source>
        <dbReference type="SAM" id="Phobius"/>
    </source>
</evidence>
<accession>A0A5P9Q644</accession>
<protein>
    <submittedName>
        <fullName evidence="2">Uncharacterized protein</fullName>
    </submittedName>
</protein>
<keyword evidence="1" id="KW-0472">Membrane</keyword>
<evidence type="ECO:0000313" key="2">
    <source>
        <dbReference type="EMBL" id="QFU96570.1"/>
    </source>
</evidence>
<dbReference type="Proteomes" id="UP000326702">
    <property type="component" value="Chromosome"/>
</dbReference>
<feature type="transmembrane region" description="Helical" evidence="1">
    <location>
        <begin position="72"/>
        <end position="93"/>
    </location>
</feature>
<organism evidence="2 3">
    <name type="scientific">Luteimicrobium xylanilyticum</name>
    <dbReference type="NCBI Taxonomy" id="1133546"/>
    <lineage>
        <taxon>Bacteria</taxon>
        <taxon>Bacillati</taxon>
        <taxon>Actinomycetota</taxon>
        <taxon>Actinomycetes</taxon>
        <taxon>Micrococcales</taxon>
        <taxon>Luteimicrobium</taxon>
    </lineage>
</organism>
<proteinExistence type="predicted"/>
<dbReference type="AlphaFoldDB" id="A0A5P9Q644"/>
<reference evidence="2 3" key="1">
    <citation type="submission" date="2019-10" db="EMBL/GenBank/DDBJ databases">
        <title>Genome sequence of Luteimicrobium xylanilyticum HY-24.</title>
        <authorList>
            <person name="Kim D.Y."/>
            <person name="Park H.-Y."/>
        </authorList>
    </citation>
    <scope>NUCLEOTIDE SEQUENCE [LARGE SCALE GENOMIC DNA]</scope>
    <source>
        <strain evidence="2 3">HY-24</strain>
    </source>
</reference>
<evidence type="ECO:0000313" key="3">
    <source>
        <dbReference type="Proteomes" id="UP000326702"/>
    </source>
</evidence>
<dbReference type="KEGG" id="lxl:KDY119_00054"/>
<keyword evidence="1" id="KW-0812">Transmembrane</keyword>
<name>A0A5P9Q644_9MICO</name>
<keyword evidence="1" id="KW-1133">Transmembrane helix</keyword>
<keyword evidence="3" id="KW-1185">Reference proteome</keyword>
<gene>
    <name evidence="2" type="ORF">KDY119_00054</name>
</gene>